<sequence length="54" mass="5645">MNVLLILSSLLSLSLGGSACVDAGQPCTSTSDCCENRRCFQSPADATSVCHIIR</sequence>
<evidence type="ECO:0000256" key="1">
    <source>
        <dbReference type="SAM" id="SignalP"/>
    </source>
</evidence>
<dbReference type="InParanoid" id="A0A165JD35"/>
<keyword evidence="1" id="KW-0732">Signal</keyword>
<name>A0A165JD35_EXIGL</name>
<dbReference type="AlphaFoldDB" id="A0A165JD35"/>
<dbReference type="Proteomes" id="UP000077266">
    <property type="component" value="Unassembled WGS sequence"/>
</dbReference>
<keyword evidence="3" id="KW-1185">Reference proteome</keyword>
<evidence type="ECO:0000313" key="2">
    <source>
        <dbReference type="EMBL" id="KZV94673.1"/>
    </source>
</evidence>
<dbReference type="EMBL" id="KV425969">
    <property type="protein sequence ID" value="KZV94673.1"/>
    <property type="molecule type" value="Genomic_DNA"/>
</dbReference>
<reference evidence="2 3" key="1">
    <citation type="journal article" date="2016" name="Mol. Biol. Evol.">
        <title>Comparative Genomics of Early-Diverging Mushroom-Forming Fungi Provides Insights into the Origins of Lignocellulose Decay Capabilities.</title>
        <authorList>
            <person name="Nagy L.G."/>
            <person name="Riley R."/>
            <person name="Tritt A."/>
            <person name="Adam C."/>
            <person name="Daum C."/>
            <person name="Floudas D."/>
            <person name="Sun H."/>
            <person name="Yadav J.S."/>
            <person name="Pangilinan J."/>
            <person name="Larsson K.H."/>
            <person name="Matsuura K."/>
            <person name="Barry K."/>
            <person name="Labutti K."/>
            <person name="Kuo R."/>
            <person name="Ohm R.A."/>
            <person name="Bhattacharya S.S."/>
            <person name="Shirouzu T."/>
            <person name="Yoshinaga Y."/>
            <person name="Martin F.M."/>
            <person name="Grigoriev I.V."/>
            <person name="Hibbett D.S."/>
        </authorList>
    </citation>
    <scope>NUCLEOTIDE SEQUENCE [LARGE SCALE GENOMIC DNA]</scope>
    <source>
        <strain evidence="2 3">HHB12029</strain>
    </source>
</reference>
<feature type="chain" id="PRO_5007859992" evidence="1">
    <location>
        <begin position="20"/>
        <end position="54"/>
    </location>
</feature>
<organism evidence="2 3">
    <name type="scientific">Exidia glandulosa HHB12029</name>
    <dbReference type="NCBI Taxonomy" id="1314781"/>
    <lineage>
        <taxon>Eukaryota</taxon>
        <taxon>Fungi</taxon>
        <taxon>Dikarya</taxon>
        <taxon>Basidiomycota</taxon>
        <taxon>Agaricomycotina</taxon>
        <taxon>Agaricomycetes</taxon>
        <taxon>Auriculariales</taxon>
        <taxon>Exidiaceae</taxon>
        <taxon>Exidia</taxon>
    </lineage>
</organism>
<feature type="signal peptide" evidence="1">
    <location>
        <begin position="1"/>
        <end position="19"/>
    </location>
</feature>
<proteinExistence type="predicted"/>
<protein>
    <submittedName>
        <fullName evidence="2">Uncharacterized protein</fullName>
    </submittedName>
</protein>
<accession>A0A165JD35</accession>
<gene>
    <name evidence="2" type="ORF">EXIGLDRAFT_736556</name>
</gene>
<evidence type="ECO:0000313" key="3">
    <source>
        <dbReference type="Proteomes" id="UP000077266"/>
    </source>
</evidence>